<keyword evidence="3" id="KW-1185">Reference proteome</keyword>
<dbReference type="EMBL" id="AP022325">
    <property type="protein sequence ID" value="BBU47570.1"/>
    <property type="molecule type" value="Genomic_DNA"/>
</dbReference>
<evidence type="ECO:0000313" key="3">
    <source>
        <dbReference type="Proteomes" id="UP000464317"/>
    </source>
</evidence>
<reference evidence="2 3" key="1">
    <citation type="submission" date="2020-01" db="EMBL/GenBank/DDBJ databases">
        <title>Complete genome sequence of Mycoplasma felis strain Myco-2.</title>
        <authorList>
            <person name="Kinoshita Y."/>
            <person name="Niwa H."/>
            <person name="Uchida-Fujii E."/>
            <person name="Nukada T."/>
        </authorList>
    </citation>
    <scope>NUCLEOTIDE SEQUENCE [LARGE SCALE GENOMIC DNA]</scope>
    <source>
        <strain evidence="2 3">Myco-2</strain>
    </source>
</reference>
<gene>
    <name evidence="2" type="ORF">JPM2_2630</name>
</gene>
<evidence type="ECO:0000313" key="2">
    <source>
        <dbReference type="EMBL" id="BBU47570.1"/>
    </source>
</evidence>
<feature type="compositionally biased region" description="Polar residues" evidence="1">
    <location>
        <begin position="425"/>
        <end position="435"/>
    </location>
</feature>
<proteinExistence type="predicted"/>
<feature type="compositionally biased region" description="Basic and acidic residues" evidence="1">
    <location>
        <begin position="408"/>
        <end position="417"/>
    </location>
</feature>
<dbReference type="AlphaFoldDB" id="A0A809RVA1"/>
<dbReference type="Gene3D" id="3.60.10.10">
    <property type="entry name" value="Endonuclease/exonuclease/phosphatase"/>
    <property type="match status" value="2"/>
</dbReference>
<dbReference type="SUPFAM" id="SSF56219">
    <property type="entry name" value="DNase I-like"/>
    <property type="match status" value="2"/>
</dbReference>
<dbReference type="PROSITE" id="PS51257">
    <property type="entry name" value="PROKAR_LIPOPROTEIN"/>
    <property type="match status" value="1"/>
</dbReference>
<organism evidence="2 3">
    <name type="scientific">Mycoplasmopsis felis</name>
    <dbReference type="NCBI Taxonomy" id="33923"/>
    <lineage>
        <taxon>Bacteria</taxon>
        <taxon>Bacillati</taxon>
        <taxon>Mycoplasmatota</taxon>
        <taxon>Mycoplasmoidales</taxon>
        <taxon>Metamycoplasmataceae</taxon>
        <taxon>Mycoplasmopsis</taxon>
    </lineage>
</organism>
<protein>
    <recommendedName>
        <fullName evidence="4">Lipoprotein</fullName>
    </recommendedName>
</protein>
<evidence type="ECO:0000256" key="1">
    <source>
        <dbReference type="SAM" id="MobiDB-lite"/>
    </source>
</evidence>
<sequence>MSKIKKAIFLNSVISITGVFVLSASCTKQETKTIESEVNNQELKNLFTIEDNKQTVSYLNSHIETFTDVIFKDNEAILNNDLNIKIKLNNTNSKIKEYLKSKLNNLKWKWDKKQRNLLVKYLINNQEFNQEITLNTKIVDEDTKKLEKHNIEPFNINQLNLYNLIQKAFLSKNNSENSDNKGKYIYYNETNNRLGFIGFDNEENNLFLELKDNQTKETIISSNENKNLYEYDWNEESNKLKIYYKLKDGEDLLFQEFLIEKNDSDNEDSEKEIREPFVLINQNIDGVLELINEAYSYKENSERENKYKKGLSLYLYKDGHLGFKGFGKNPNNKLIEFKDSYNNENIQGTFQESTKDFEYDWDKEAGILKIFFKEAGDNEKLFQEINLNNINNSKDDSVNKEQPSTPKTPKEPIKPIDNEEPILSEPNTGSDLNSYQSNKTVFVRPPFGARFKLKNNTNAPSIITIFDHLDSPGKTSNSIYIEGNVEHQTLKGGKNGSQEFSEFIAIPQVINYFKGLANETNSLIMFGGDTNIDAKNFHFDNVFPSNINKVTNSLKKDYYTSLNTKGGYANPYDKMYYINGEDEFYDTVSDTDNPNIKFKVDIYKAFEEFNITNNPENFNWWTRNNSKNSNIRSKISDHAPVFTDIKLKHTHSTSTSTTSFYPKENNTLRISHWNILNYGNNNSNYETEKDLKILSIASIIKQSGFDITGLTEINNGAGDSVDLILKELNKNNGNYKSIKQPVNETEWAGTAYKHFDGNAQEQVVIIYNADVLIPTNFEKINQPSATFKELIDLYGTITVK</sequence>
<accession>A0A809RVA1</accession>
<dbReference type="KEGG" id="mfel:JPM2_2630"/>
<dbReference type="Proteomes" id="UP000464317">
    <property type="component" value="Chromosome"/>
</dbReference>
<name>A0A809RVA1_9BACT</name>
<dbReference type="RefSeq" id="WP_161553064.1">
    <property type="nucleotide sequence ID" value="NZ_AP022325.1"/>
</dbReference>
<feature type="region of interest" description="Disordered" evidence="1">
    <location>
        <begin position="390"/>
        <end position="435"/>
    </location>
</feature>
<evidence type="ECO:0008006" key="4">
    <source>
        <dbReference type="Google" id="ProtNLM"/>
    </source>
</evidence>
<dbReference type="InterPro" id="IPR036691">
    <property type="entry name" value="Endo/exonu/phosph_ase_sf"/>
</dbReference>